<dbReference type="InterPro" id="IPR037066">
    <property type="entry name" value="Plug_dom_sf"/>
</dbReference>
<feature type="signal peptide" evidence="4">
    <location>
        <begin position="1"/>
        <end position="21"/>
    </location>
</feature>
<feature type="chain" id="PRO_5037635441" evidence="4">
    <location>
        <begin position="22"/>
        <end position="857"/>
    </location>
</feature>
<sequence length="857" mass="94914">MKNMTAGLMSVLMFVSASVTAFTKPQPDDVRSLKGTVADAGTGRPLEFVTVALADADGRVTAGATTDSAGVYFMRIPGGGKSSLGSRLVFSLVGYEQQSVSIMDSRAGSDSCAGLDMRTVSGSTMEVGPVYMKEDTKMLSGAKVSADRPLIEHKFDRLVLNVSELAVAQTGDALDVLKSSPGVTVDSDGNIKLNGSVVAVWIDGRPSNMSGADLEAWLKGSDGASIEKVELITNPSAKYDAEGSGGIIDIRTRKGFLKGLSGTVGTRFGIRCAPGIIPEASLSANVMYRTDKTNTYFQYTPSYGGFMFEADQTKFFGEARPMREESTASTRSRWLGHNVRLGNDWNITDRDIFGAIVRFSTSSSRDGDVSPYGLKTYIDAGTAAESLYSTISGEDSSDGRNPSWAINLNYTRTFNEDKNQELTLNADYYRTDSRSFGSQRNEYVYLSDEAVADGVESYGFDEDKRNVLDLWSFKADYSQSVFNKTGRLEAGVKAAYSSTKNKFGRYDFDFETMNSLGTPSERDDFKYDEQVYAAYFNIAKKFSEKWNAQAGVRGEYTVQDGNWMMASEESTRSHKDYFDFFPSVFLSYAPSKKAVLSAGWSYRISRPKYWQLNPFQEYVTATSYTQGDIELEPSYSHNISLTAVLFSRLSLSVGYNRTENFNGIQTPLLDQSTGVMGLIYTNAGMYKTVYATASLSELPLTKWWNLSANLNWSYNRFDAYDELAQQVYGEPYSDVSNSLNAYIATTFFLPKNFKIGADGWMTTPQSAGYIKVKSMARLNFSLIKTLWDGKGTLALYFYDILNTGDCDIYMENKGRMTYKIDQRQSQSGVTVGFTWRFGSNGQQHRRNVGTLEEESRL</sequence>
<dbReference type="InterPro" id="IPR036942">
    <property type="entry name" value="Beta-barrel_TonB_sf"/>
</dbReference>
<accession>A0A940DLD1</accession>
<comment type="caution">
    <text evidence="6">The sequence shown here is derived from an EMBL/GenBank/DDBJ whole genome shotgun (WGS) entry which is preliminary data.</text>
</comment>
<name>A0A940DLD1_9BACT</name>
<reference evidence="6" key="1">
    <citation type="submission" date="2020-10" db="EMBL/GenBank/DDBJ databases">
        <authorList>
            <person name="Gilroy R."/>
        </authorList>
    </citation>
    <scope>NUCLEOTIDE SEQUENCE</scope>
    <source>
        <strain evidence="6">F1-3629</strain>
    </source>
</reference>
<dbReference type="Gene3D" id="2.170.130.10">
    <property type="entry name" value="TonB-dependent receptor, plug domain"/>
    <property type="match status" value="1"/>
</dbReference>
<evidence type="ECO:0000313" key="7">
    <source>
        <dbReference type="Proteomes" id="UP000771749"/>
    </source>
</evidence>
<dbReference type="SUPFAM" id="SSF56935">
    <property type="entry name" value="Porins"/>
    <property type="match status" value="1"/>
</dbReference>
<evidence type="ECO:0000313" key="6">
    <source>
        <dbReference type="EMBL" id="MBO8453146.1"/>
    </source>
</evidence>
<keyword evidence="2" id="KW-0472">Membrane</keyword>
<gene>
    <name evidence="6" type="ORF">IAC07_00295</name>
</gene>
<evidence type="ECO:0000256" key="1">
    <source>
        <dbReference type="ARBA" id="ARBA00004442"/>
    </source>
</evidence>
<keyword evidence="4" id="KW-0732">Signal</keyword>
<evidence type="ECO:0000259" key="5">
    <source>
        <dbReference type="Pfam" id="PF14905"/>
    </source>
</evidence>
<dbReference type="PANTHER" id="PTHR40980:SF4">
    <property type="entry name" value="TONB-DEPENDENT RECEPTOR-LIKE BETA-BARREL DOMAIN-CONTAINING PROTEIN"/>
    <property type="match status" value="1"/>
</dbReference>
<comment type="subcellular location">
    <subcellularLocation>
        <location evidence="1">Cell outer membrane</location>
    </subcellularLocation>
</comment>
<keyword evidence="3" id="KW-0998">Cell outer membrane</keyword>
<dbReference type="Pfam" id="PF14905">
    <property type="entry name" value="OMP_b-brl_3"/>
    <property type="match status" value="1"/>
</dbReference>
<dbReference type="Gene3D" id="2.40.170.20">
    <property type="entry name" value="TonB-dependent receptor, beta-barrel domain"/>
    <property type="match status" value="1"/>
</dbReference>
<dbReference type="GO" id="GO:0009279">
    <property type="term" value="C:cell outer membrane"/>
    <property type="evidence" value="ECO:0007669"/>
    <property type="project" value="UniProtKB-SubCell"/>
</dbReference>
<dbReference type="SUPFAM" id="SSF49464">
    <property type="entry name" value="Carboxypeptidase regulatory domain-like"/>
    <property type="match status" value="1"/>
</dbReference>
<evidence type="ECO:0000256" key="3">
    <source>
        <dbReference type="ARBA" id="ARBA00023237"/>
    </source>
</evidence>
<proteinExistence type="predicted"/>
<dbReference type="Proteomes" id="UP000771749">
    <property type="component" value="Unassembled WGS sequence"/>
</dbReference>
<keyword evidence="6" id="KW-0675">Receptor</keyword>
<dbReference type="InterPro" id="IPR041700">
    <property type="entry name" value="OMP_b-brl_3"/>
</dbReference>
<evidence type="ECO:0000256" key="2">
    <source>
        <dbReference type="ARBA" id="ARBA00023136"/>
    </source>
</evidence>
<reference evidence="6" key="2">
    <citation type="journal article" date="2021" name="PeerJ">
        <title>Extensive microbial diversity within the chicken gut microbiome revealed by metagenomics and culture.</title>
        <authorList>
            <person name="Gilroy R."/>
            <person name="Ravi A."/>
            <person name="Getino M."/>
            <person name="Pursley I."/>
            <person name="Horton D.L."/>
            <person name="Alikhan N.F."/>
            <person name="Baker D."/>
            <person name="Gharbi K."/>
            <person name="Hall N."/>
            <person name="Watson M."/>
            <person name="Adriaenssens E.M."/>
            <person name="Foster-Nyarko E."/>
            <person name="Jarju S."/>
            <person name="Secka A."/>
            <person name="Antonio M."/>
            <person name="Oren A."/>
            <person name="Chaudhuri R.R."/>
            <person name="La Ragione R."/>
            <person name="Hildebrand F."/>
            <person name="Pallen M.J."/>
        </authorList>
    </citation>
    <scope>NUCLEOTIDE SEQUENCE</scope>
    <source>
        <strain evidence="6">F1-3629</strain>
    </source>
</reference>
<organism evidence="6 7">
    <name type="scientific">Candidatus Cryptobacteroides gallistercoris</name>
    <dbReference type="NCBI Taxonomy" id="2840765"/>
    <lineage>
        <taxon>Bacteria</taxon>
        <taxon>Pseudomonadati</taxon>
        <taxon>Bacteroidota</taxon>
        <taxon>Bacteroidia</taxon>
        <taxon>Bacteroidales</taxon>
        <taxon>Candidatus Cryptobacteroides</taxon>
    </lineage>
</organism>
<evidence type="ECO:0000256" key="4">
    <source>
        <dbReference type="SAM" id="SignalP"/>
    </source>
</evidence>
<protein>
    <submittedName>
        <fullName evidence="6">TonB-dependent receptor</fullName>
    </submittedName>
</protein>
<dbReference type="Gene3D" id="2.60.40.1120">
    <property type="entry name" value="Carboxypeptidase-like, regulatory domain"/>
    <property type="match status" value="1"/>
</dbReference>
<dbReference type="InterPro" id="IPR008969">
    <property type="entry name" value="CarboxyPept-like_regulatory"/>
</dbReference>
<dbReference type="PANTHER" id="PTHR40980">
    <property type="entry name" value="PLUG DOMAIN-CONTAINING PROTEIN"/>
    <property type="match status" value="1"/>
</dbReference>
<feature type="domain" description="Outer membrane protein beta-barrel" evidence="5">
    <location>
        <begin position="413"/>
        <end position="835"/>
    </location>
</feature>
<dbReference type="Pfam" id="PF13620">
    <property type="entry name" value="CarboxypepD_reg"/>
    <property type="match status" value="1"/>
</dbReference>
<dbReference type="EMBL" id="JADIMJ010000008">
    <property type="protein sequence ID" value="MBO8453146.1"/>
    <property type="molecule type" value="Genomic_DNA"/>
</dbReference>
<dbReference type="AlphaFoldDB" id="A0A940DLD1"/>